<proteinExistence type="predicted"/>
<sequence length="190" mass="18608">MLVALVLVPLGALAVSAAAKVRSRAAFTGFAAATADLGRLPARLAAPAATAVVLAEAVLAAALTGALLAPRVLAAPALAGAAVMFAAFAAVLARALAGGTAAACHCFGPSRARVARRHVIRAGVLAVEAATAGAVAVSAPDLLDPAGWSAAGLLVNGCSAVAAVAAVVHLDTLAWLLRRPGQPRRPLEEP</sequence>
<keyword evidence="4 5" id="KW-0472">Membrane</keyword>
<keyword evidence="8" id="KW-1185">Reference proteome</keyword>
<organism evidence="7 8">
    <name type="scientific">Dactylosporangium maewongense</name>
    <dbReference type="NCBI Taxonomy" id="634393"/>
    <lineage>
        <taxon>Bacteria</taxon>
        <taxon>Bacillati</taxon>
        <taxon>Actinomycetota</taxon>
        <taxon>Actinomycetes</taxon>
        <taxon>Micromonosporales</taxon>
        <taxon>Micromonosporaceae</taxon>
        <taxon>Dactylosporangium</taxon>
    </lineage>
</organism>
<evidence type="ECO:0000256" key="5">
    <source>
        <dbReference type="SAM" id="Phobius"/>
    </source>
</evidence>
<comment type="caution">
    <text evidence="7">The sequence shown here is derived from an EMBL/GenBank/DDBJ whole genome shotgun (WGS) entry which is preliminary data.</text>
</comment>
<reference evidence="7 8" key="1">
    <citation type="journal article" date="2019" name="Int. J. Syst. Evol. Microbiol.">
        <title>The Global Catalogue of Microorganisms (GCM) 10K type strain sequencing project: providing services to taxonomists for standard genome sequencing and annotation.</title>
        <authorList>
            <consortium name="The Broad Institute Genomics Platform"/>
            <consortium name="The Broad Institute Genome Sequencing Center for Infectious Disease"/>
            <person name="Wu L."/>
            <person name="Ma J."/>
        </authorList>
    </citation>
    <scope>NUCLEOTIDE SEQUENCE [LARGE SCALE GENOMIC DNA]</scope>
    <source>
        <strain evidence="7 8">JCM 15933</strain>
    </source>
</reference>
<protein>
    <recommendedName>
        <fullName evidence="6">Methylamine utilisation protein MauE domain-containing protein</fullName>
    </recommendedName>
</protein>
<gene>
    <name evidence="7" type="ORF">GCM10009827_068510</name>
</gene>
<keyword evidence="2 5" id="KW-0812">Transmembrane</keyword>
<evidence type="ECO:0000313" key="7">
    <source>
        <dbReference type="EMBL" id="GAA1539528.1"/>
    </source>
</evidence>
<evidence type="ECO:0000256" key="3">
    <source>
        <dbReference type="ARBA" id="ARBA00022989"/>
    </source>
</evidence>
<dbReference type="Pfam" id="PF07291">
    <property type="entry name" value="MauE"/>
    <property type="match status" value="1"/>
</dbReference>
<feature type="transmembrane region" description="Helical" evidence="5">
    <location>
        <begin position="73"/>
        <end position="97"/>
    </location>
</feature>
<feature type="transmembrane region" description="Helical" evidence="5">
    <location>
        <begin position="118"/>
        <end position="139"/>
    </location>
</feature>
<evidence type="ECO:0000313" key="8">
    <source>
        <dbReference type="Proteomes" id="UP001501470"/>
    </source>
</evidence>
<dbReference type="InterPro" id="IPR009908">
    <property type="entry name" value="Methylamine_util_MauE"/>
</dbReference>
<feature type="transmembrane region" description="Helical" evidence="5">
    <location>
        <begin position="151"/>
        <end position="177"/>
    </location>
</feature>
<dbReference type="EMBL" id="BAAAQD010000015">
    <property type="protein sequence ID" value="GAA1539528.1"/>
    <property type="molecule type" value="Genomic_DNA"/>
</dbReference>
<keyword evidence="3 5" id="KW-1133">Transmembrane helix</keyword>
<dbReference type="Proteomes" id="UP001501470">
    <property type="component" value="Unassembled WGS sequence"/>
</dbReference>
<evidence type="ECO:0000256" key="2">
    <source>
        <dbReference type="ARBA" id="ARBA00022692"/>
    </source>
</evidence>
<dbReference type="RefSeq" id="WP_344506520.1">
    <property type="nucleotide sequence ID" value="NZ_BAAAQD010000015.1"/>
</dbReference>
<evidence type="ECO:0000256" key="1">
    <source>
        <dbReference type="ARBA" id="ARBA00004141"/>
    </source>
</evidence>
<accession>A0ABN2BES3</accession>
<comment type="subcellular location">
    <subcellularLocation>
        <location evidence="1">Membrane</location>
        <topology evidence="1">Multi-pass membrane protein</topology>
    </subcellularLocation>
</comment>
<feature type="domain" description="Methylamine utilisation protein MauE" evidence="6">
    <location>
        <begin position="10"/>
        <end position="131"/>
    </location>
</feature>
<evidence type="ECO:0000259" key="6">
    <source>
        <dbReference type="Pfam" id="PF07291"/>
    </source>
</evidence>
<name>A0ABN2BES3_9ACTN</name>
<evidence type="ECO:0000256" key="4">
    <source>
        <dbReference type="ARBA" id="ARBA00023136"/>
    </source>
</evidence>